<protein>
    <recommendedName>
        <fullName evidence="10">C4-dicarboxylate transport protein</fullName>
    </recommendedName>
</protein>
<comment type="subcellular location">
    <subcellularLocation>
        <location evidence="1 10">Cell membrane</location>
        <topology evidence="1 10">Multi-pass membrane protein</topology>
    </subcellularLocation>
</comment>
<comment type="caution">
    <text evidence="10">Lacks conserved residue(s) required for the propagation of feature annotation.</text>
</comment>
<evidence type="ECO:0000313" key="13">
    <source>
        <dbReference type="Proteomes" id="UP000277236"/>
    </source>
</evidence>
<evidence type="ECO:0000256" key="2">
    <source>
        <dbReference type="ARBA" id="ARBA00006148"/>
    </source>
</evidence>
<dbReference type="FunFam" id="1.10.3860.10:FF:000001">
    <property type="entry name" value="C4-dicarboxylate transport protein"/>
    <property type="match status" value="1"/>
</dbReference>
<reference evidence="12 13" key="1">
    <citation type="submission" date="2018-08" db="EMBL/GenBank/DDBJ databases">
        <title>Recombination of ecologically and evolutionarily significant loci maintains genetic cohesion in the Pseudomonas syringae species complex.</title>
        <authorList>
            <person name="Dillon M."/>
            <person name="Thakur S."/>
            <person name="Almeida R.N.D."/>
            <person name="Weir B.S."/>
            <person name="Guttman D.S."/>
        </authorList>
    </citation>
    <scope>NUCLEOTIDE SEQUENCE [LARGE SCALE GENOMIC DNA]</scope>
    <source>
        <strain evidence="12 13">ICMP 3353</strain>
    </source>
</reference>
<dbReference type="AlphaFoldDB" id="A0A3M4LWW8"/>
<keyword evidence="3 10" id="KW-0813">Transport</keyword>
<feature type="transmembrane region" description="Helical" evidence="10">
    <location>
        <begin position="207"/>
        <end position="225"/>
    </location>
</feature>
<dbReference type="Pfam" id="PF00375">
    <property type="entry name" value="SDF"/>
    <property type="match status" value="1"/>
</dbReference>
<evidence type="ECO:0000256" key="1">
    <source>
        <dbReference type="ARBA" id="ARBA00004651"/>
    </source>
</evidence>
<comment type="function">
    <text evidence="10">Responsible for the transport of dicarboxylates such as succinate, fumarate, and malate across the membrane.</text>
</comment>
<dbReference type="GO" id="GO:0015141">
    <property type="term" value="F:succinate transmembrane transporter activity"/>
    <property type="evidence" value="ECO:0007669"/>
    <property type="project" value="TreeGrafter"/>
</dbReference>
<evidence type="ECO:0000313" key="12">
    <source>
        <dbReference type="EMBL" id="RMQ45521.1"/>
    </source>
</evidence>
<sequence>MSLYYRTSKKPLPFLPCLTPQNLGYPAVTTRFCLQYSIAQSPPNNPTHKNNAEKAMAKRFIGKLYVQVLIGVATGILLGVFWPHIGVDLKPLGDAFIKLIKMVFAPIIFATVVLGIARMENMKELGRVGSRALIYFEVLSTFALVLGLVVVNFVQPGQGMNVDPATLDTKSIANYTAAASSGSVGFTGFLLQVIPASVTDAFAKNEILPILLFSTLFGIALAHLGPRGKPMVDVLEAFSHGMFHIVGMIMRLAPLAACGAMAFTVGKYGLGSIVSLGKLVATMYVTCFLFVVFVLGFIARLSGFSLWKFLKYLKEELFTVLGTSSSESVVPQLMTKLEKVGVSKPVVGLVIPSGLTFNPDGQCIYYTMAAIFIAQATNTPLTLMDQLIVLGVLLLTSKGSAGVTGSGFITLAATLASMDKIPVAGMVLLLGVDRFMSEARAITNTIGNAVGTMAIAKWVGALDSTRMNQVLDGRQDPDQEPVQAPEAEQPSELHLAKQSSPATPPVNPIATGTRA</sequence>
<dbReference type="Proteomes" id="UP000277236">
    <property type="component" value="Unassembled WGS sequence"/>
</dbReference>
<accession>A0A3M4LWW8</accession>
<feature type="transmembrane region" description="Helical" evidence="10">
    <location>
        <begin position="64"/>
        <end position="82"/>
    </location>
</feature>
<dbReference type="NCBIfam" id="NF002461">
    <property type="entry name" value="PRK01663.1"/>
    <property type="match status" value="1"/>
</dbReference>
<dbReference type="InterPro" id="IPR001991">
    <property type="entry name" value="Na-dicarboxylate_symporter"/>
</dbReference>
<dbReference type="GO" id="GO:0015366">
    <property type="term" value="F:malate:proton symporter activity"/>
    <property type="evidence" value="ECO:0007669"/>
    <property type="project" value="TreeGrafter"/>
</dbReference>
<keyword evidence="4 10" id="KW-1003">Cell membrane</keyword>
<feature type="transmembrane region" description="Helical" evidence="10">
    <location>
        <begin position="237"/>
        <end position="263"/>
    </location>
</feature>
<proteinExistence type="inferred from homology"/>
<evidence type="ECO:0000256" key="6">
    <source>
        <dbReference type="ARBA" id="ARBA00022692"/>
    </source>
</evidence>
<dbReference type="InterPro" id="IPR018107">
    <property type="entry name" value="Na-dicarboxylate_symporter_CS"/>
</dbReference>
<gene>
    <name evidence="10" type="primary">dctA</name>
    <name evidence="12" type="ORF">ALQ04_05191</name>
</gene>
<feature type="transmembrane region" description="Helical" evidence="10">
    <location>
        <begin position="132"/>
        <end position="154"/>
    </location>
</feature>
<dbReference type="GO" id="GO:0005886">
    <property type="term" value="C:plasma membrane"/>
    <property type="evidence" value="ECO:0007669"/>
    <property type="project" value="UniProtKB-SubCell"/>
</dbReference>
<dbReference type="PANTHER" id="PTHR42865:SF1">
    <property type="entry name" value="AEROBIC C4-DICARBOXYLATE TRANSPORT PROTEIN"/>
    <property type="match status" value="1"/>
</dbReference>
<dbReference type="GO" id="GO:0070778">
    <property type="term" value="P:L-aspartate transmembrane transport"/>
    <property type="evidence" value="ECO:0007669"/>
    <property type="project" value="TreeGrafter"/>
</dbReference>
<keyword evidence="5" id="KW-0997">Cell inner membrane</keyword>
<feature type="region of interest" description="Disordered" evidence="11">
    <location>
        <begin position="471"/>
        <end position="515"/>
    </location>
</feature>
<keyword evidence="9 10" id="KW-0472">Membrane</keyword>
<evidence type="ECO:0000256" key="10">
    <source>
        <dbReference type="HAMAP-Rule" id="MF_01300"/>
    </source>
</evidence>
<dbReference type="PANTHER" id="PTHR42865">
    <property type="entry name" value="PROTON/GLUTAMATE-ASPARTATE SYMPORTER"/>
    <property type="match status" value="1"/>
</dbReference>
<dbReference type="InterPro" id="IPR023954">
    <property type="entry name" value="C4_dicarb_transport"/>
</dbReference>
<evidence type="ECO:0000256" key="11">
    <source>
        <dbReference type="SAM" id="MobiDB-lite"/>
    </source>
</evidence>
<keyword evidence="8 10" id="KW-1133">Transmembrane helix</keyword>
<comment type="caution">
    <text evidence="12">The sequence shown here is derived from an EMBL/GenBank/DDBJ whole genome shotgun (WGS) entry which is preliminary data.</text>
</comment>
<dbReference type="SUPFAM" id="SSF118215">
    <property type="entry name" value="Proton glutamate symport protein"/>
    <property type="match status" value="1"/>
</dbReference>
<evidence type="ECO:0000256" key="4">
    <source>
        <dbReference type="ARBA" id="ARBA00022475"/>
    </source>
</evidence>
<evidence type="ECO:0000256" key="7">
    <source>
        <dbReference type="ARBA" id="ARBA00022847"/>
    </source>
</evidence>
<dbReference type="PRINTS" id="PR00173">
    <property type="entry name" value="EDTRNSPORT"/>
</dbReference>
<feature type="transmembrane region" description="Helical" evidence="10">
    <location>
        <begin position="102"/>
        <end position="120"/>
    </location>
</feature>
<dbReference type="NCBIfam" id="NF009587">
    <property type="entry name" value="PRK13027.1"/>
    <property type="match status" value="1"/>
</dbReference>
<dbReference type="EMBL" id="RBRE01000051">
    <property type="protein sequence ID" value="RMQ45521.1"/>
    <property type="molecule type" value="Genomic_DNA"/>
</dbReference>
<evidence type="ECO:0000256" key="5">
    <source>
        <dbReference type="ARBA" id="ARBA00022519"/>
    </source>
</evidence>
<feature type="transmembrane region" description="Helical" evidence="10">
    <location>
        <begin position="283"/>
        <end position="307"/>
    </location>
</feature>
<dbReference type="PROSITE" id="PS00714">
    <property type="entry name" value="NA_DICARBOXYL_SYMP_2"/>
    <property type="match status" value="1"/>
</dbReference>
<keyword evidence="6 10" id="KW-0812">Transmembrane</keyword>
<keyword evidence="7 10" id="KW-0769">Symport</keyword>
<dbReference type="PROSITE" id="PS00713">
    <property type="entry name" value="NA_DICARBOXYL_SYMP_1"/>
    <property type="match status" value="1"/>
</dbReference>
<name>A0A3M4LWW8_PSECI</name>
<dbReference type="Gene3D" id="1.10.3860.10">
    <property type="entry name" value="Sodium:dicarboxylate symporter"/>
    <property type="match status" value="1"/>
</dbReference>
<dbReference type="HAMAP" id="MF_01300">
    <property type="entry name" value="C4_dicarb_transport"/>
    <property type="match status" value="1"/>
</dbReference>
<evidence type="ECO:0000256" key="8">
    <source>
        <dbReference type="ARBA" id="ARBA00022989"/>
    </source>
</evidence>
<organism evidence="12 13">
    <name type="scientific">Pseudomonas cichorii</name>
    <dbReference type="NCBI Taxonomy" id="36746"/>
    <lineage>
        <taxon>Bacteria</taxon>
        <taxon>Pseudomonadati</taxon>
        <taxon>Pseudomonadota</taxon>
        <taxon>Gammaproteobacteria</taxon>
        <taxon>Pseudomonadales</taxon>
        <taxon>Pseudomonadaceae</taxon>
        <taxon>Pseudomonas</taxon>
    </lineage>
</organism>
<comment type="similarity">
    <text evidence="2 10">Belongs to the dicarboxylate/amino acid:cation symporter (DAACS) (TC 2.A.23) family.</text>
</comment>
<evidence type="ECO:0000256" key="9">
    <source>
        <dbReference type="ARBA" id="ARBA00023136"/>
    </source>
</evidence>
<dbReference type="GO" id="GO:0015138">
    <property type="term" value="F:fumarate transmembrane transporter activity"/>
    <property type="evidence" value="ECO:0007669"/>
    <property type="project" value="TreeGrafter"/>
</dbReference>
<dbReference type="InterPro" id="IPR036458">
    <property type="entry name" value="Na:dicarbo_symporter_sf"/>
</dbReference>
<evidence type="ECO:0000256" key="3">
    <source>
        <dbReference type="ARBA" id="ARBA00022448"/>
    </source>
</evidence>